<sequence>MKHKPSKSQVQNLQECILSKKIKLFQSKEREKSFHKFTSQSNTDLITKIKACMDLQKQKNKPKNSKTSKFQLLPVKQYSFKKGLLDYTHTKNKLGARKLKNKDFNLKLQMGKFKKSYTSKKSTITNYERLSTSHTISLSPARMTQNMNGLAKIKDNIFEIKPIETIKFDSPNTTSTCFSKLNKFTKSYRTELWKFKSRVNLCQSPEKGGFKAKRMIHSQQKLKRRLNKTMESVQFTGLYISNTNNTNNSKIMINDYGAKQEMGNTNPLNTPEAYKHKAKEVCKYEEINSKSQETLSYNRGCINTDQRMTSRLGLCSSQRRNIKIVIKNPVESA</sequence>
<keyword evidence="2" id="KW-1185">Reference proteome</keyword>
<accession>A0AAD1XMC3</accession>
<protein>
    <submittedName>
        <fullName evidence="1">Uncharacterized protein</fullName>
    </submittedName>
</protein>
<evidence type="ECO:0000313" key="2">
    <source>
        <dbReference type="Proteomes" id="UP001295684"/>
    </source>
</evidence>
<organism evidence="1 2">
    <name type="scientific">Euplotes crassus</name>
    <dbReference type="NCBI Taxonomy" id="5936"/>
    <lineage>
        <taxon>Eukaryota</taxon>
        <taxon>Sar</taxon>
        <taxon>Alveolata</taxon>
        <taxon>Ciliophora</taxon>
        <taxon>Intramacronucleata</taxon>
        <taxon>Spirotrichea</taxon>
        <taxon>Hypotrichia</taxon>
        <taxon>Euplotida</taxon>
        <taxon>Euplotidae</taxon>
        <taxon>Moneuplotes</taxon>
    </lineage>
</organism>
<gene>
    <name evidence="1" type="ORF">ECRASSUSDP1_LOCUS16550</name>
</gene>
<name>A0AAD1XMC3_EUPCR</name>
<reference evidence="1" key="1">
    <citation type="submission" date="2023-07" db="EMBL/GenBank/DDBJ databases">
        <authorList>
            <consortium name="AG Swart"/>
            <person name="Singh M."/>
            <person name="Singh A."/>
            <person name="Seah K."/>
            <person name="Emmerich C."/>
        </authorList>
    </citation>
    <scope>NUCLEOTIDE SEQUENCE</scope>
    <source>
        <strain evidence="1">DP1</strain>
    </source>
</reference>
<dbReference type="AlphaFoldDB" id="A0AAD1XMC3"/>
<evidence type="ECO:0000313" key="1">
    <source>
        <dbReference type="EMBL" id="CAI2375190.1"/>
    </source>
</evidence>
<dbReference type="EMBL" id="CAMPGE010016646">
    <property type="protein sequence ID" value="CAI2375190.1"/>
    <property type="molecule type" value="Genomic_DNA"/>
</dbReference>
<dbReference type="Proteomes" id="UP001295684">
    <property type="component" value="Unassembled WGS sequence"/>
</dbReference>
<proteinExistence type="predicted"/>
<comment type="caution">
    <text evidence="1">The sequence shown here is derived from an EMBL/GenBank/DDBJ whole genome shotgun (WGS) entry which is preliminary data.</text>
</comment>